<gene>
    <name evidence="1" type="ORF">KMAL_11710</name>
</gene>
<dbReference type="EMBL" id="POTC01000010">
    <property type="protein sequence ID" value="POF63263.1"/>
    <property type="molecule type" value="Genomic_DNA"/>
</dbReference>
<evidence type="ECO:0000313" key="1">
    <source>
        <dbReference type="EMBL" id="POF63263.1"/>
    </source>
</evidence>
<proteinExistence type="predicted"/>
<keyword evidence="2" id="KW-1185">Reference proteome</keyword>
<protein>
    <submittedName>
        <fullName evidence="1">Uncharacterized protein</fullName>
    </submittedName>
</protein>
<dbReference type="AlphaFoldDB" id="A0A2S3W3X2"/>
<dbReference type="Proteomes" id="UP000237344">
    <property type="component" value="Unassembled WGS sequence"/>
</dbReference>
<organism evidence="1 2">
    <name type="scientific">Novacetimonas maltaceti</name>
    <dbReference type="NCBI Taxonomy" id="1203393"/>
    <lineage>
        <taxon>Bacteria</taxon>
        <taxon>Pseudomonadati</taxon>
        <taxon>Pseudomonadota</taxon>
        <taxon>Alphaproteobacteria</taxon>
        <taxon>Acetobacterales</taxon>
        <taxon>Acetobacteraceae</taxon>
        <taxon>Novacetimonas</taxon>
    </lineage>
</organism>
<accession>A0A2S3W3X2</accession>
<reference evidence="1 2" key="1">
    <citation type="submission" date="2018-01" db="EMBL/GenBank/DDBJ databases">
        <title>Draft Genome Sequence of Komagataeibacter maltaceti LMG 1529, a Vinegar Producing Acetic Acid Bacterium Isolated from Malt Vinegar Brewery Acetifiers.</title>
        <authorList>
            <person name="Zhang Q."/>
            <person name="Hollensteiner J."/>
            <person name="Poehlein A."/>
            <person name="Daniel R."/>
        </authorList>
    </citation>
    <scope>NUCLEOTIDE SEQUENCE [LARGE SCALE GENOMIC DNA]</scope>
    <source>
        <strain evidence="1 2">LMG 1529</strain>
    </source>
</reference>
<evidence type="ECO:0000313" key="2">
    <source>
        <dbReference type="Proteomes" id="UP000237344"/>
    </source>
</evidence>
<comment type="caution">
    <text evidence="1">The sequence shown here is derived from an EMBL/GenBank/DDBJ whole genome shotgun (WGS) entry which is preliminary data.</text>
</comment>
<sequence length="81" mass="8808">MATNVVRKGSPRVPSGLACGLRTEPRALRGVFDAGEEKTASDMVCLNPYVGTIRYWIKSLPATVGKAGIYKNLNCGWKRPI</sequence>
<name>A0A2S3W3X2_9PROT</name>